<organism evidence="1 2">
    <name type="scientific">Fermentimonas caenicola</name>
    <dbReference type="NCBI Taxonomy" id="1562970"/>
    <lineage>
        <taxon>Bacteria</taxon>
        <taxon>Pseudomonadati</taxon>
        <taxon>Bacteroidota</taxon>
        <taxon>Bacteroidia</taxon>
        <taxon>Bacteroidales</taxon>
        <taxon>Dysgonomonadaceae</taxon>
        <taxon>Fermentimonas</taxon>
    </lineage>
</organism>
<proteinExistence type="predicted"/>
<evidence type="ECO:0000313" key="1">
    <source>
        <dbReference type="EMBL" id="CEA15548.1"/>
    </source>
</evidence>
<keyword evidence="2" id="KW-1185">Reference proteome</keyword>
<protein>
    <recommendedName>
        <fullName evidence="3">N-acetyltransferase domain-containing protein</fullName>
    </recommendedName>
</protein>
<dbReference type="AlphaFoldDB" id="A0A098BZE8"/>
<dbReference type="HOGENOM" id="CLU_013985_13_0_10"/>
<sequence length="164" mass="18679">MITKIRPATYKDLPEIMPIYDIARDFMRSSGNEGQWINGYPTEKFITEEIEAGHSFICENSAGEIVGTFCFIIGEDPTYLKIYDGQWLNDELYGTVHRIASSGKEKGVAKACFEWCFTQCPNIRVDTHRNNIVMQKILGSLGFHYCGIIYVSDGSERLAYQKKI</sequence>
<dbReference type="OrthoDB" id="9796381at2"/>
<dbReference type="Gene3D" id="3.40.630.30">
    <property type="match status" value="1"/>
</dbReference>
<dbReference type="Proteomes" id="UP000032417">
    <property type="component" value="Chromosome 1"/>
</dbReference>
<dbReference type="STRING" id="1562970.ING2E5B_0782"/>
<reference evidence="1 2" key="1">
    <citation type="submission" date="2014-08" db="EMBL/GenBank/DDBJ databases">
        <authorList>
            <person name="Wibberg D."/>
        </authorList>
    </citation>
    <scope>NUCLEOTIDE SEQUENCE [LARGE SCALE GENOMIC DNA]</scope>
    <source>
        <strain evidence="2">ING2-E5B</strain>
    </source>
</reference>
<dbReference type="SUPFAM" id="SSF55729">
    <property type="entry name" value="Acyl-CoA N-acyltransferases (Nat)"/>
    <property type="match status" value="1"/>
</dbReference>
<dbReference type="KEGG" id="pbt:ING2E5B_0782"/>
<dbReference type="EMBL" id="LN515532">
    <property type="protein sequence ID" value="CEA15548.1"/>
    <property type="molecule type" value="Genomic_DNA"/>
</dbReference>
<name>A0A098BZE8_9BACT</name>
<evidence type="ECO:0000313" key="2">
    <source>
        <dbReference type="Proteomes" id="UP000032417"/>
    </source>
</evidence>
<evidence type="ECO:0008006" key="3">
    <source>
        <dbReference type="Google" id="ProtNLM"/>
    </source>
</evidence>
<dbReference type="InterPro" id="IPR016181">
    <property type="entry name" value="Acyl_CoA_acyltransferase"/>
</dbReference>
<accession>A0A098BZE8</accession>
<gene>
    <name evidence="1" type="ORF">ING2E5B_0782</name>
</gene>